<protein>
    <submittedName>
        <fullName evidence="2">Glycosyltransferase</fullName>
    </submittedName>
</protein>
<organism evidence="2">
    <name type="scientific">Symploca sp. SIO1C4</name>
    <dbReference type="NCBI Taxonomy" id="2607765"/>
    <lineage>
        <taxon>Bacteria</taxon>
        <taxon>Bacillati</taxon>
        <taxon>Cyanobacteriota</taxon>
        <taxon>Cyanophyceae</taxon>
        <taxon>Coleofasciculales</taxon>
        <taxon>Coleofasciculaceae</taxon>
        <taxon>Symploca</taxon>
    </lineage>
</organism>
<keyword evidence="2" id="KW-0808">Transferase</keyword>
<dbReference type="Gene3D" id="3.40.50.2000">
    <property type="entry name" value="Glycogen Phosphorylase B"/>
    <property type="match status" value="2"/>
</dbReference>
<comment type="caution">
    <text evidence="2">The sequence shown here is derived from an EMBL/GenBank/DDBJ whole genome shotgun (WGS) entry which is preliminary data.</text>
</comment>
<dbReference type="Pfam" id="PF13692">
    <property type="entry name" value="Glyco_trans_1_4"/>
    <property type="match status" value="1"/>
</dbReference>
<dbReference type="GO" id="GO:0016740">
    <property type="term" value="F:transferase activity"/>
    <property type="evidence" value="ECO:0007669"/>
    <property type="project" value="UniProtKB-KW"/>
</dbReference>
<name>A0A6B3MYK1_9CYAN</name>
<gene>
    <name evidence="2" type="ORF">F6J89_02420</name>
</gene>
<dbReference type="EMBL" id="JAAHFQ010000032">
    <property type="protein sequence ID" value="NER26496.1"/>
    <property type="molecule type" value="Genomic_DNA"/>
</dbReference>
<dbReference type="InterPro" id="IPR028098">
    <property type="entry name" value="Glyco_trans_4-like_N"/>
</dbReference>
<dbReference type="SUPFAM" id="SSF53756">
    <property type="entry name" value="UDP-Glycosyltransferase/glycogen phosphorylase"/>
    <property type="match status" value="1"/>
</dbReference>
<proteinExistence type="predicted"/>
<dbReference type="PANTHER" id="PTHR12526">
    <property type="entry name" value="GLYCOSYLTRANSFERASE"/>
    <property type="match status" value="1"/>
</dbReference>
<reference evidence="2" key="1">
    <citation type="submission" date="2019-11" db="EMBL/GenBank/DDBJ databases">
        <title>Genomic insights into an expanded diversity of filamentous marine cyanobacteria reveals the extraordinary biosynthetic potential of Moorea and Okeania.</title>
        <authorList>
            <person name="Ferreira Leao T."/>
            <person name="Wang M."/>
            <person name="Moss N."/>
            <person name="Da Silva R."/>
            <person name="Sanders J."/>
            <person name="Nurk S."/>
            <person name="Gurevich A."/>
            <person name="Humphrey G."/>
            <person name="Reher R."/>
            <person name="Zhu Q."/>
            <person name="Belda-Ferre P."/>
            <person name="Glukhov E."/>
            <person name="Rex R."/>
            <person name="Dorrestein P.C."/>
            <person name="Knight R."/>
            <person name="Pevzner P."/>
            <person name="Gerwick W.H."/>
            <person name="Gerwick L."/>
        </authorList>
    </citation>
    <scope>NUCLEOTIDE SEQUENCE</scope>
    <source>
        <strain evidence="2">SIO1C4</strain>
    </source>
</reference>
<evidence type="ECO:0000313" key="2">
    <source>
        <dbReference type="EMBL" id="NER26496.1"/>
    </source>
</evidence>
<dbReference type="AlphaFoldDB" id="A0A6B3MYK1"/>
<evidence type="ECO:0000259" key="1">
    <source>
        <dbReference type="Pfam" id="PF13439"/>
    </source>
</evidence>
<feature type="domain" description="Glycosyltransferase subfamily 4-like N-terminal" evidence="1">
    <location>
        <begin position="12"/>
        <end position="175"/>
    </location>
</feature>
<accession>A0A6B3MYK1</accession>
<sequence length="378" mass="42911">MEIAFLIRSLNYGGAERQLVTLVKALDKKRLNTTVLVFYSGGTLAQELKDSGIQLISLEKRGRWDVVSFWWRLFQQLKRINPDALHSYLGVPNLLTIFLKPLLPSTKMIWGVRASNVDWSRYDWLSHLSFQLECLFSRFADLIIVNSNAGRVYHQDHGFPEQKMIVIPNGIDTERFKPNSGDRVRLRAEWRIPEETILIGLVGRLDPMKDHPTFLKTAALMCQQRQNIYFVCVGSGAESYTQTLYQLTRDLNISEQLIWAGVRSDMPVVYNALDIDVSSSYGEGFPNVIGEAMACGVPCVVTDVGDSAWIVGDTGMVVPPKDPELLKAAIEKLIERIHSDAYNNNLIRQRVIEKFSLLQLVTKTQTTLLELVYGFQQK</sequence>
<dbReference type="Pfam" id="PF13439">
    <property type="entry name" value="Glyco_transf_4"/>
    <property type="match status" value="1"/>
</dbReference>